<reference evidence="1 2" key="1">
    <citation type="submission" date="2013-11" db="EMBL/GenBank/DDBJ databases">
        <title>Genome sequencing of Stegodyphus mimosarum.</title>
        <authorList>
            <person name="Bechsgaard J."/>
        </authorList>
    </citation>
    <scope>NUCLEOTIDE SEQUENCE [LARGE SCALE GENOMIC DNA]</scope>
</reference>
<gene>
    <name evidence="1" type="ORF">X975_23928</name>
</gene>
<dbReference type="AlphaFoldDB" id="A0A087UVN3"/>
<name>A0A087UVN3_STEMI</name>
<keyword evidence="2" id="KW-1185">Reference proteome</keyword>
<proteinExistence type="predicted"/>
<accession>A0A087UVN3</accession>
<protein>
    <submittedName>
        <fullName evidence="1">Uncharacterized protein</fullName>
    </submittedName>
</protein>
<dbReference type="EMBL" id="KK121855">
    <property type="protein sequence ID" value="KFM81422.1"/>
    <property type="molecule type" value="Genomic_DNA"/>
</dbReference>
<sequence>MMNVCATISLQTYVQLQIKYRSKYTAEWTATEIYCNNLC</sequence>
<dbReference type="Proteomes" id="UP000054359">
    <property type="component" value="Unassembled WGS sequence"/>
</dbReference>
<evidence type="ECO:0000313" key="1">
    <source>
        <dbReference type="EMBL" id="KFM81422.1"/>
    </source>
</evidence>
<evidence type="ECO:0000313" key="2">
    <source>
        <dbReference type="Proteomes" id="UP000054359"/>
    </source>
</evidence>
<organism evidence="1 2">
    <name type="scientific">Stegodyphus mimosarum</name>
    <name type="common">African social velvet spider</name>
    <dbReference type="NCBI Taxonomy" id="407821"/>
    <lineage>
        <taxon>Eukaryota</taxon>
        <taxon>Metazoa</taxon>
        <taxon>Ecdysozoa</taxon>
        <taxon>Arthropoda</taxon>
        <taxon>Chelicerata</taxon>
        <taxon>Arachnida</taxon>
        <taxon>Araneae</taxon>
        <taxon>Araneomorphae</taxon>
        <taxon>Entelegynae</taxon>
        <taxon>Eresoidea</taxon>
        <taxon>Eresidae</taxon>
        <taxon>Stegodyphus</taxon>
    </lineage>
</organism>
<feature type="non-terminal residue" evidence="1">
    <location>
        <position position="39"/>
    </location>
</feature>